<dbReference type="GeneID" id="6369875"/>
<evidence type="ECO:0000313" key="1">
    <source>
        <dbReference type="EMBL" id="BAG41495.1"/>
    </source>
</evidence>
<keyword evidence="2" id="KW-1185">Reference proteome</keyword>
<sequence length="153" mass="17360">MAQLTKTQLSQLVAQGRCDESFTWQETPTSPLVTFNVTKMRQAAISSKKQPVTMELPPDFLSWLSNSRDIDMDRVQDATLDVEDPALVVDYGDSMLLIDGAHRAVRRVTVLHLNTLVAYVFAESEAIMADSKEDIVLHDLWGDSRFFDRLREE</sequence>
<accession>B2ZXR4</accession>
<dbReference type="RefSeq" id="YP_001949925.1">
    <property type="nucleotide sequence ID" value="NC_010811.2"/>
</dbReference>
<reference evidence="1 2" key="1">
    <citation type="journal article" date="2010" name="Virology">
        <title>A jumbo phage infecting the phytopathogen Ralstonia solanacearum defines a new lineage of the Myoviridae family.</title>
        <authorList>
            <person name="Yamada T."/>
            <person name="Satoh S."/>
            <person name="Ishikawa H."/>
            <person name="Fujiwara A."/>
            <person name="Kawasaki T."/>
            <person name="Fujie M."/>
            <person name="Ogata H."/>
        </authorList>
    </citation>
    <scope>NUCLEOTIDE SEQUENCE [LARGE SCALE GENOMIC DNA]</scope>
</reference>
<organism evidence="1 2">
    <name type="scientific">Ralstonia phage phiRSL1</name>
    <dbReference type="NCBI Taxonomy" id="1980924"/>
    <lineage>
        <taxon>Viruses</taxon>
        <taxon>Duplodnaviria</taxon>
        <taxon>Heunggongvirae</taxon>
        <taxon>Uroviricota</taxon>
        <taxon>Caudoviricetes</taxon>
        <taxon>Mieseafarmvirus</taxon>
        <taxon>Mieseafarmvirus RSL1</taxon>
    </lineage>
</organism>
<proteinExistence type="predicted"/>
<evidence type="ECO:0000313" key="2">
    <source>
        <dbReference type="Proteomes" id="UP000001034"/>
    </source>
</evidence>
<name>B2ZXR4_9CAUD</name>
<dbReference type="KEGG" id="vg:6369875"/>
<dbReference type="Proteomes" id="UP000001034">
    <property type="component" value="Segment"/>
</dbReference>
<protein>
    <submittedName>
        <fullName evidence="1">Uncharacterized protein</fullName>
    </submittedName>
</protein>
<dbReference type="EMBL" id="AB366653">
    <property type="protein sequence ID" value="BAG41495.1"/>
    <property type="molecule type" value="Genomic_DNA"/>
</dbReference>